<comment type="similarity">
    <text evidence="2">Belongs to the LemA family.</text>
</comment>
<evidence type="ECO:0000256" key="4">
    <source>
        <dbReference type="ARBA" id="ARBA00022989"/>
    </source>
</evidence>
<evidence type="ECO:0000256" key="3">
    <source>
        <dbReference type="ARBA" id="ARBA00022692"/>
    </source>
</evidence>
<evidence type="ECO:0000256" key="2">
    <source>
        <dbReference type="ARBA" id="ARBA00008854"/>
    </source>
</evidence>
<keyword evidence="5 6" id="KW-0472">Membrane</keyword>
<sequence length="185" mass="20958">MTSTYILIGIAVVVVLLILWVIATYNKFVQLRENVRNAMGQIAAQIESRWDALTSMIGATQKYAEHEANTLRNVIAQRSPVRPDSTPGEVVRDDEAFLGAMARINAVVENYPELRASETFGRAMGAVDKFENNVRYSRMMYNDTVTKYNRYRSQFPSLIVGALFGFAKQDYFDSSPGKREMPAWQ</sequence>
<dbReference type="SUPFAM" id="SSF140478">
    <property type="entry name" value="LemA-like"/>
    <property type="match status" value="1"/>
</dbReference>
<comment type="subcellular location">
    <subcellularLocation>
        <location evidence="1">Membrane</location>
        <topology evidence="1">Single-pass membrane protein</topology>
    </subcellularLocation>
</comment>
<dbReference type="PANTHER" id="PTHR34478:SF1">
    <property type="entry name" value="PROTEIN LEMA"/>
    <property type="match status" value="1"/>
</dbReference>
<evidence type="ECO:0000256" key="6">
    <source>
        <dbReference type="SAM" id="Phobius"/>
    </source>
</evidence>
<dbReference type="Proteomes" id="UP001243212">
    <property type="component" value="Unassembled WGS sequence"/>
</dbReference>
<keyword evidence="8" id="KW-1185">Reference proteome</keyword>
<dbReference type="EMBL" id="JAUSQX010000001">
    <property type="protein sequence ID" value="MDP9806967.1"/>
    <property type="molecule type" value="Genomic_DNA"/>
</dbReference>
<gene>
    <name evidence="7" type="ORF">J2S70_001549</name>
</gene>
<dbReference type="InterPro" id="IPR007156">
    <property type="entry name" value="MamQ_LemA"/>
</dbReference>
<comment type="caution">
    <text evidence="7">The sequence shown here is derived from an EMBL/GenBank/DDBJ whole genome shotgun (WGS) entry which is preliminary data.</text>
</comment>
<evidence type="ECO:0000256" key="5">
    <source>
        <dbReference type="ARBA" id="ARBA00023136"/>
    </source>
</evidence>
<dbReference type="PANTHER" id="PTHR34478">
    <property type="entry name" value="PROTEIN LEMA"/>
    <property type="match status" value="1"/>
</dbReference>
<evidence type="ECO:0000313" key="8">
    <source>
        <dbReference type="Proteomes" id="UP001243212"/>
    </source>
</evidence>
<feature type="transmembrane region" description="Helical" evidence="6">
    <location>
        <begin position="6"/>
        <end position="26"/>
    </location>
</feature>
<dbReference type="InterPro" id="IPR023353">
    <property type="entry name" value="LemA-like_dom_sf"/>
</dbReference>
<keyword evidence="3 6" id="KW-0812">Transmembrane</keyword>
<keyword evidence="4 6" id="KW-1133">Transmembrane helix</keyword>
<organism evidence="7 8">
    <name type="scientific">Trueperella bonasi</name>
    <dbReference type="NCBI Taxonomy" id="312286"/>
    <lineage>
        <taxon>Bacteria</taxon>
        <taxon>Bacillati</taxon>
        <taxon>Actinomycetota</taxon>
        <taxon>Actinomycetes</taxon>
        <taxon>Actinomycetales</taxon>
        <taxon>Actinomycetaceae</taxon>
        <taxon>Trueperella</taxon>
    </lineage>
</organism>
<accession>A0ABT9NIE8</accession>
<dbReference type="RefSeq" id="WP_307683149.1">
    <property type="nucleotide sequence ID" value="NZ_JAUSQX010000001.1"/>
</dbReference>
<reference evidence="7 8" key="1">
    <citation type="submission" date="2023-07" db="EMBL/GenBank/DDBJ databases">
        <title>Sequencing the genomes of 1000 actinobacteria strains.</title>
        <authorList>
            <person name="Klenk H.-P."/>
        </authorList>
    </citation>
    <scope>NUCLEOTIDE SEQUENCE [LARGE SCALE GENOMIC DNA]</scope>
    <source>
        <strain evidence="7 8">DSM 17163</strain>
    </source>
</reference>
<dbReference type="Gene3D" id="1.20.1440.20">
    <property type="entry name" value="LemA-like domain"/>
    <property type="match status" value="1"/>
</dbReference>
<name>A0ABT9NIE8_9ACTO</name>
<dbReference type="Pfam" id="PF04011">
    <property type="entry name" value="LemA"/>
    <property type="match status" value="1"/>
</dbReference>
<evidence type="ECO:0000256" key="1">
    <source>
        <dbReference type="ARBA" id="ARBA00004167"/>
    </source>
</evidence>
<evidence type="ECO:0000313" key="7">
    <source>
        <dbReference type="EMBL" id="MDP9806967.1"/>
    </source>
</evidence>
<proteinExistence type="inferred from homology"/>
<protein>
    <submittedName>
        <fullName evidence="7">LemA protein</fullName>
    </submittedName>
</protein>